<dbReference type="Pfam" id="PF25096">
    <property type="entry name" value="DUF7808"/>
    <property type="match status" value="1"/>
</dbReference>
<protein>
    <recommendedName>
        <fullName evidence="1">DUF7808 domain-containing protein</fullName>
    </recommendedName>
</protein>
<gene>
    <name evidence="2" type="ORF">AB6A40_009596</name>
</gene>
<sequence>MFCRSSIVTIFAAFAIFSYDFGFAHRQFRKLVCLTKDRSYKAGNETAKCQLFLKDTEEEEPGRAAALNAGCFSERENATSERVWCNLFCPNAHTVFHTAFDLFHRSCFNYFNYQLVEKNDDWFVTIFKIPKSYGL</sequence>
<comment type="caution">
    <text evidence="2">The sequence shown here is derived from an EMBL/GenBank/DDBJ whole genome shotgun (WGS) entry which is preliminary data.</text>
</comment>
<reference evidence="2 3" key="1">
    <citation type="submission" date="2024-08" db="EMBL/GenBank/DDBJ databases">
        <title>Gnathostoma spinigerum genome.</title>
        <authorList>
            <person name="Gonzalez-Bertolin B."/>
            <person name="Monzon S."/>
            <person name="Zaballos A."/>
            <person name="Jimenez P."/>
            <person name="Dekumyoy P."/>
            <person name="Varona S."/>
            <person name="Cuesta I."/>
            <person name="Sumanam S."/>
            <person name="Adisakwattana P."/>
            <person name="Gasser R.B."/>
            <person name="Hernandez-Gonzalez A."/>
            <person name="Young N.D."/>
            <person name="Perteguer M.J."/>
        </authorList>
    </citation>
    <scope>NUCLEOTIDE SEQUENCE [LARGE SCALE GENOMIC DNA]</scope>
    <source>
        <strain evidence="2">AL3</strain>
        <tissue evidence="2">Liver</tissue>
    </source>
</reference>
<dbReference type="PANTHER" id="PTHR34493">
    <property type="entry name" value="PROTEIN CBG13422-RELATED"/>
    <property type="match status" value="1"/>
</dbReference>
<dbReference type="PANTHER" id="PTHR34493:SF4">
    <property type="entry name" value="PROTEIN CBG13422"/>
    <property type="match status" value="1"/>
</dbReference>
<accession>A0ABD6EUV2</accession>
<organism evidence="2 3">
    <name type="scientific">Gnathostoma spinigerum</name>
    <dbReference type="NCBI Taxonomy" id="75299"/>
    <lineage>
        <taxon>Eukaryota</taxon>
        <taxon>Metazoa</taxon>
        <taxon>Ecdysozoa</taxon>
        <taxon>Nematoda</taxon>
        <taxon>Chromadorea</taxon>
        <taxon>Rhabditida</taxon>
        <taxon>Spirurina</taxon>
        <taxon>Gnathostomatomorpha</taxon>
        <taxon>Gnathostomatoidea</taxon>
        <taxon>Gnathostomatidae</taxon>
        <taxon>Gnathostoma</taxon>
    </lineage>
</organism>
<name>A0ABD6EUV2_9BILA</name>
<dbReference type="EMBL" id="JBGFUD010010381">
    <property type="protein sequence ID" value="MFH4982887.1"/>
    <property type="molecule type" value="Genomic_DNA"/>
</dbReference>
<dbReference type="InterPro" id="IPR056710">
    <property type="entry name" value="DUF7808"/>
</dbReference>
<dbReference type="Proteomes" id="UP001608902">
    <property type="component" value="Unassembled WGS sequence"/>
</dbReference>
<evidence type="ECO:0000313" key="2">
    <source>
        <dbReference type="EMBL" id="MFH4982887.1"/>
    </source>
</evidence>
<evidence type="ECO:0000259" key="1">
    <source>
        <dbReference type="Pfam" id="PF25096"/>
    </source>
</evidence>
<evidence type="ECO:0000313" key="3">
    <source>
        <dbReference type="Proteomes" id="UP001608902"/>
    </source>
</evidence>
<keyword evidence="3" id="KW-1185">Reference proteome</keyword>
<dbReference type="AlphaFoldDB" id="A0ABD6EUV2"/>
<proteinExistence type="predicted"/>
<feature type="domain" description="DUF7808" evidence="1">
    <location>
        <begin position="24"/>
        <end position="124"/>
    </location>
</feature>